<name>A0ABM8RRG9_9BACT</name>
<dbReference type="Pfam" id="PF01656">
    <property type="entry name" value="CbiA"/>
    <property type="match status" value="1"/>
</dbReference>
<feature type="domain" description="CobQ/CobB/MinD/ParA nucleotide binding" evidence="5">
    <location>
        <begin position="10"/>
        <end position="237"/>
    </location>
</feature>
<dbReference type="SUPFAM" id="SSF52317">
    <property type="entry name" value="Class I glutamine amidotransferase-like"/>
    <property type="match status" value="1"/>
</dbReference>
<evidence type="ECO:0000313" key="7">
    <source>
        <dbReference type="EMBL" id="CAE6767488.1"/>
    </source>
</evidence>
<keyword evidence="2 4" id="KW-0169">Cobalamin biosynthesis</keyword>
<comment type="caution">
    <text evidence="7">The sequence shown here is derived from an EMBL/GenBank/DDBJ whole genome shotgun (WGS) entry which is preliminary data.</text>
</comment>
<keyword evidence="3 4" id="KW-0315">Glutamine amidotransferase</keyword>
<dbReference type="PROSITE" id="PS51274">
    <property type="entry name" value="GATASE_COBBQ"/>
    <property type="match status" value="1"/>
</dbReference>
<gene>
    <name evidence="4 7" type="primary">cobQ</name>
    <name evidence="7" type="ORF">NSPZN2_40114</name>
</gene>
<accession>A0ABM8RRG9</accession>
<dbReference type="InterPro" id="IPR002586">
    <property type="entry name" value="CobQ/CobB/MinD/ParA_Nub-bd_dom"/>
</dbReference>
<sequence>MPHSARAIAIAVLGTGSDVGKSLVVAGLCRLLHRAGIRVAPFKAQNMSLNSFVTPEGGEIGRAQALQAEACGLAPHVDMNPILLKPESDARAQVVVQGRVYSTLDAQAYFSRGRNSELFQAVRSSYERLAAHYDVIVIEGAGSAAEVNLRDRDLVNWSTVELSDARVVLVGDIDRGGVFAQLIGTLDLIAPEERARVCGLVINKFRGDSALFADGVRFLRERTGIPVLGVLPFLRDLTLDQEDSLDVEIRRQAAFADDRVNIAVLLLPHMSNFTDFNMLTQEADVALRYVATPAEAAGADAVIIPGSKSTLTDLTYLRGKGFDAVVQDHVRGGGELVGICGGYQMLGNRIADPDGVETGGEADGLGLLQTYTIMMPEKITEQVEASALHLDDAGSVSVRGYLIHMGRTDPGPHRSCFHLEGRPARSVDQLQAGAPDAGSSDGAVRDDGLVWGTYIHGLFDQSPFRRAWLNRLRRRKGLPPIELVRSQQVNDTQRHALDRWADHVEQHLDLTPIWAILRSQTGG</sequence>
<dbReference type="NCBIfam" id="TIGR00313">
    <property type="entry name" value="cobQ"/>
    <property type="match status" value="1"/>
</dbReference>
<keyword evidence="8" id="KW-1185">Reference proteome</keyword>
<dbReference type="EMBL" id="CAJNBJ010000017">
    <property type="protein sequence ID" value="CAE6767488.1"/>
    <property type="molecule type" value="Genomic_DNA"/>
</dbReference>
<dbReference type="InterPro" id="IPR029062">
    <property type="entry name" value="Class_I_gatase-like"/>
</dbReference>
<evidence type="ECO:0000256" key="3">
    <source>
        <dbReference type="ARBA" id="ARBA00022962"/>
    </source>
</evidence>
<dbReference type="PANTHER" id="PTHR21343">
    <property type="entry name" value="DETHIOBIOTIN SYNTHETASE"/>
    <property type="match status" value="1"/>
</dbReference>
<dbReference type="InterPro" id="IPR027417">
    <property type="entry name" value="P-loop_NTPase"/>
</dbReference>
<dbReference type="Proteomes" id="UP000675880">
    <property type="component" value="Unassembled WGS sequence"/>
</dbReference>
<feature type="domain" description="CobB/CobQ-like glutamine amidotransferase" evidence="6">
    <location>
        <begin position="261"/>
        <end position="463"/>
    </location>
</feature>
<dbReference type="InterPro" id="IPR011698">
    <property type="entry name" value="GATase_3"/>
</dbReference>
<dbReference type="CDD" id="cd05389">
    <property type="entry name" value="CobQ_N"/>
    <property type="match status" value="1"/>
</dbReference>
<evidence type="ECO:0000259" key="5">
    <source>
        <dbReference type="Pfam" id="PF01656"/>
    </source>
</evidence>
<comment type="function">
    <text evidence="4">Catalyzes amidations at positions B, D, E, and G on adenosylcobyrinic A,C-diamide. NH(2) groups are provided by glutamine, and one molecule of ATP is hydrogenolyzed for each amidation.</text>
</comment>
<dbReference type="SUPFAM" id="SSF52540">
    <property type="entry name" value="P-loop containing nucleoside triphosphate hydrolases"/>
    <property type="match status" value="1"/>
</dbReference>
<dbReference type="CDD" id="cd01750">
    <property type="entry name" value="GATase1_CobQ"/>
    <property type="match status" value="1"/>
</dbReference>
<dbReference type="Gene3D" id="3.40.50.880">
    <property type="match status" value="1"/>
</dbReference>
<comment type="similarity">
    <text evidence="4">Belongs to the CobB/CobQ family. CobQ subfamily.</text>
</comment>
<dbReference type="NCBIfam" id="NF001989">
    <property type="entry name" value="PRK00784.1"/>
    <property type="match status" value="1"/>
</dbReference>
<dbReference type="HAMAP" id="MF_00028">
    <property type="entry name" value="CobQ"/>
    <property type="match status" value="1"/>
</dbReference>
<dbReference type="Gene3D" id="3.40.50.300">
    <property type="entry name" value="P-loop containing nucleotide triphosphate hydrolases"/>
    <property type="match status" value="1"/>
</dbReference>
<evidence type="ECO:0000256" key="2">
    <source>
        <dbReference type="ARBA" id="ARBA00022573"/>
    </source>
</evidence>
<dbReference type="InterPro" id="IPR047045">
    <property type="entry name" value="CobQ_N"/>
</dbReference>
<dbReference type="InterPro" id="IPR033949">
    <property type="entry name" value="CobQ_GATase1"/>
</dbReference>
<comment type="pathway">
    <text evidence="1 4">Cofactor biosynthesis; adenosylcobalamin biosynthesis.</text>
</comment>
<evidence type="ECO:0000313" key="8">
    <source>
        <dbReference type="Proteomes" id="UP000675880"/>
    </source>
</evidence>
<evidence type="ECO:0000256" key="4">
    <source>
        <dbReference type="HAMAP-Rule" id="MF_00028"/>
    </source>
</evidence>
<reference evidence="7 8" key="1">
    <citation type="submission" date="2021-02" db="EMBL/GenBank/DDBJ databases">
        <authorList>
            <person name="Han P."/>
        </authorList>
    </citation>
    <scope>NUCLEOTIDE SEQUENCE [LARGE SCALE GENOMIC DNA]</scope>
    <source>
        <strain evidence="7">Candidatus Nitrospira sp. ZN2</strain>
    </source>
</reference>
<evidence type="ECO:0000259" key="6">
    <source>
        <dbReference type="Pfam" id="PF07685"/>
    </source>
</evidence>
<feature type="active site" evidence="4">
    <location>
        <position position="456"/>
    </location>
</feature>
<organism evidence="7 8">
    <name type="scientific">Nitrospira defluvii</name>
    <dbReference type="NCBI Taxonomy" id="330214"/>
    <lineage>
        <taxon>Bacteria</taxon>
        <taxon>Pseudomonadati</taxon>
        <taxon>Nitrospirota</taxon>
        <taxon>Nitrospiria</taxon>
        <taxon>Nitrospirales</taxon>
        <taxon>Nitrospiraceae</taxon>
        <taxon>Nitrospira</taxon>
    </lineage>
</organism>
<protein>
    <recommendedName>
        <fullName evidence="4">Cobyric acid synthase</fullName>
    </recommendedName>
</protein>
<dbReference type="RefSeq" id="WP_213042988.1">
    <property type="nucleotide sequence ID" value="NZ_CAJNBJ010000017.1"/>
</dbReference>
<proteinExistence type="inferred from homology"/>
<evidence type="ECO:0000256" key="1">
    <source>
        <dbReference type="ARBA" id="ARBA00004953"/>
    </source>
</evidence>
<feature type="active site" description="Nucleophile" evidence="4">
    <location>
        <position position="340"/>
    </location>
</feature>
<dbReference type="InterPro" id="IPR004459">
    <property type="entry name" value="CobQ_synth"/>
</dbReference>
<dbReference type="PANTHER" id="PTHR21343:SF1">
    <property type="entry name" value="COBYRIC ACID SYNTHASE"/>
    <property type="match status" value="1"/>
</dbReference>
<dbReference type="Pfam" id="PF07685">
    <property type="entry name" value="GATase_3"/>
    <property type="match status" value="1"/>
</dbReference>